<organism evidence="4 5">
    <name type="scientific">Triparma columacea</name>
    <dbReference type="NCBI Taxonomy" id="722753"/>
    <lineage>
        <taxon>Eukaryota</taxon>
        <taxon>Sar</taxon>
        <taxon>Stramenopiles</taxon>
        <taxon>Ochrophyta</taxon>
        <taxon>Bolidophyceae</taxon>
        <taxon>Parmales</taxon>
        <taxon>Triparmaceae</taxon>
        <taxon>Triparma</taxon>
    </lineage>
</organism>
<evidence type="ECO:0000256" key="3">
    <source>
        <dbReference type="SAM" id="SignalP"/>
    </source>
</evidence>
<accession>A0A9W7FVE2</accession>
<protein>
    <recommendedName>
        <fullName evidence="6">Tyr recombinase domain-containing protein</fullName>
    </recommendedName>
</protein>
<dbReference type="Proteomes" id="UP001165065">
    <property type="component" value="Unassembled WGS sequence"/>
</dbReference>
<dbReference type="GO" id="GO:0015074">
    <property type="term" value="P:DNA integration"/>
    <property type="evidence" value="ECO:0007669"/>
    <property type="project" value="InterPro"/>
</dbReference>
<keyword evidence="5" id="KW-1185">Reference proteome</keyword>
<feature type="chain" id="PRO_5040885655" description="Tyr recombinase domain-containing protein" evidence="3">
    <location>
        <begin position="27"/>
        <end position="373"/>
    </location>
</feature>
<sequence>MKLRIQSRAALLILGACIMAWRGCECVGEESEYVNGMELGVSLGDISLYDSSNKLLVDRGRLAGSCVSATSNLEDHLLEHAKVGSVTYRHQKNGENGEVITYPHHPAFGKPGSLDLCAVRSLAGIVAQMIDSGATEQDPICLVRDGKGGKERIDNGKFVAVMREAAGKVPQGELSIDPKMFTGHSGRTTFAVLLTNQGRTIEQVKVYGRWKSDAVMDYVKVLGLTSIGPSVSEPGEEGLLLEDAGNFRQVSVSPNLESASGERPQKRQKHKQTTPYRPLVVTEILDWRFNKSKIEIKARFTGDQVEKEGKDDEKWKNLEYIKRKGGPLLAAYATSGPFPATSTSEWNKLQTDAAKNLRLWGESFIRDMVQEFE</sequence>
<evidence type="ECO:0008006" key="6">
    <source>
        <dbReference type="Google" id="ProtNLM"/>
    </source>
</evidence>
<proteinExistence type="predicted"/>
<name>A0A9W7FVE2_9STRA</name>
<keyword evidence="3" id="KW-0732">Signal</keyword>
<dbReference type="GO" id="GO:0003677">
    <property type="term" value="F:DNA binding"/>
    <property type="evidence" value="ECO:0007669"/>
    <property type="project" value="InterPro"/>
</dbReference>
<dbReference type="GO" id="GO:0006310">
    <property type="term" value="P:DNA recombination"/>
    <property type="evidence" value="ECO:0007669"/>
    <property type="project" value="UniProtKB-KW"/>
</dbReference>
<evidence type="ECO:0000313" key="4">
    <source>
        <dbReference type="EMBL" id="GMI19691.1"/>
    </source>
</evidence>
<evidence type="ECO:0000313" key="5">
    <source>
        <dbReference type="Proteomes" id="UP001165065"/>
    </source>
</evidence>
<keyword evidence="1" id="KW-0233">DNA recombination</keyword>
<comment type="caution">
    <text evidence="4">The sequence shown here is derived from an EMBL/GenBank/DDBJ whole genome shotgun (WGS) entry which is preliminary data.</text>
</comment>
<evidence type="ECO:0000256" key="2">
    <source>
        <dbReference type="SAM" id="MobiDB-lite"/>
    </source>
</evidence>
<dbReference type="EMBL" id="BRYA01000499">
    <property type="protein sequence ID" value="GMI19691.1"/>
    <property type="molecule type" value="Genomic_DNA"/>
</dbReference>
<dbReference type="InterPro" id="IPR011010">
    <property type="entry name" value="DNA_brk_join_enz"/>
</dbReference>
<dbReference type="InterPro" id="IPR013762">
    <property type="entry name" value="Integrase-like_cat_sf"/>
</dbReference>
<dbReference type="AlphaFoldDB" id="A0A9W7FVE2"/>
<dbReference type="OrthoDB" id="10334295at2759"/>
<reference evidence="5" key="1">
    <citation type="journal article" date="2023" name="Commun. Biol.">
        <title>Genome analysis of Parmales, the sister group of diatoms, reveals the evolutionary specialization of diatoms from phago-mixotrophs to photoautotrophs.</title>
        <authorList>
            <person name="Ban H."/>
            <person name="Sato S."/>
            <person name="Yoshikawa S."/>
            <person name="Yamada K."/>
            <person name="Nakamura Y."/>
            <person name="Ichinomiya M."/>
            <person name="Sato N."/>
            <person name="Blanc-Mathieu R."/>
            <person name="Endo H."/>
            <person name="Kuwata A."/>
            <person name="Ogata H."/>
        </authorList>
    </citation>
    <scope>NUCLEOTIDE SEQUENCE [LARGE SCALE GENOMIC DNA]</scope>
</reference>
<evidence type="ECO:0000256" key="1">
    <source>
        <dbReference type="ARBA" id="ARBA00023172"/>
    </source>
</evidence>
<dbReference type="Gene3D" id="1.10.443.10">
    <property type="entry name" value="Intergrase catalytic core"/>
    <property type="match status" value="1"/>
</dbReference>
<feature type="region of interest" description="Disordered" evidence="2">
    <location>
        <begin position="252"/>
        <end position="274"/>
    </location>
</feature>
<dbReference type="SUPFAM" id="SSF56349">
    <property type="entry name" value="DNA breaking-rejoining enzymes"/>
    <property type="match status" value="1"/>
</dbReference>
<gene>
    <name evidence="4" type="ORF">TrCOL_g11952</name>
</gene>
<feature type="signal peptide" evidence="3">
    <location>
        <begin position="1"/>
        <end position="26"/>
    </location>
</feature>